<protein>
    <recommendedName>
        <fullName evidence="4">Lipoprotein</fullName>
    </recommendedName>
</protein>
<dbReference type="AlphaFoldDB" id="A0A6J4ZTW4"/>
<feature type="signal peptide" evidence="1">
    <location>
        <begin position="1"/>
        <end position="22"/>
    </location>
</feature>
<reference evidence="2 3" key="1">
    <citation type="submission" date="2020-04" db="EMBL/GenBank/DDBJ databases">
        <authorList>
            <person name="De Canck E."/>
        </authorList>
    </citation>
    <scope>NUCLEOTIDE SEQUENCE [LARGE SCALE GENOMIC DNA]</scope>
    <source>
        <strain evidence="2 3">LMG 22037</strain>
    </source>
</reference>
<evidence type="ECO:0000313" key="2">
    <source>
        <dbReference type="EMBL" id="CAB3642690.1"/>
    </source>
</evidence>
<feature type="chain" id="PRO_5026985195" description="Lipoprotein" evidence="1">
    <location>
        <begin position="23"/>
        <end position="129"/>
    </location>
</feature>
<evidence type="ECO:0000256" key="1">
    <source>
        <dbReference type="SAM" id="SignalP"/>
    </source>
</evidence>
<gene>
    <name evidence="2" type="ORF">LMG22037_00434</name>
</gene>
<organism evidence="2 3">
    <name type="scientific">Paraburkholderia phenoliruptrix</name>
    <dbReference type="NCBI Taxonomy" id="252970"/>
    <lineage>
        <taxon>Bacteria</taxon>
        <taxon>Pseudomonadati</taxon>
        <taxon>Pseudomonadota</taxon>
        <taxon>Betaproteobacteria</taxon>
        <taxon>Burkholderiales</taxon>
        <taxon>Burkholderiaceae</taxon>
        <taxon>Paraburkholderia</taxon>
    </lineage>
</organism>
<sequence length="129" mass="14463">MFRGARPTYRLLLVLGVSSVIATACSQTDRLFSGPPIFTLHSHVSVDSIYQCIASRWRTAARHLHSSCIGDTIDLQAQSFYRGVNIGVRLKKRSGTTVVEYFERRLTVPPYAAMVRHCVMPAATRLSHR</sequence>
<dbReference type="PROSITE" id="PS51257">
    <property type="entry name" value="PROKAR_LIPOPROTEIN"/>
    <property type="match status" value="1"/>
</dbReference>
<accession>A0A6J4ZTW4</accession>
<dbReference type="EMBL" id="CADIKB010000001">
    <property type="protein sequence ID" value="CAB3642690.1"/>
    <property type="molecule type" value="Genomic_DNA"/>
</dbReference>
<dbReference type="Proteomes" id="UP000494249">
    <property type="component" value="Unassembled WGS sequence"/>
</dbReference>
<evidence type="ECO:0000313" key="3">
    <source>
        <dbReference type="Proteomes" id="UP000494249"/>
    </source>
</evidence>
<name>A0A6J4ZTW4_9BURK</name>
<proteinExistence type="predicted"/>
<keyword evidence="1" id="KW-0732">Signal</keyword>
<evidence type="ECO:0008006" key="4">
    <source>
        <dbReference type="Google" id="ProtNLM"/>
    </source>
</evidence>